<comment type="caution">
    <text evidence="2">The sequence shown here is derived from an EMBL/GenBank/DDBJ whole genome shotgun (WGS) entry which is preliminary data.</text>
</comment>
<dbReference type="Proteomes" id="UP001165524">
    <property type="component" value="Unassembled WGS sequence"/>
</dbReference>
<proteinExistence type="predicted"/>
<dbReference type="CDD" id="cd11529">
    <property type="entry name" value="NTP-PPase_MazG_Cterm"/>
    <property type="match status" value="1"/>
</dbReference>
<protein>
    <submittedName>
        <fullName evidence="2">Nucleoside triphosphate pyrophosphohydrolase</fullName>
        <ecNumber evidence="2">3.6.1.9</ecNumber>
    </submittedName>
</protein>
<keyword evidence="3" id="KW-1185">Reference proteome</keyword>
<dbReference type="CDD" id="cd11528">
    <property type="entry name" value="NTP-PPase_MazG_Nterm"/>
    <property type="match status" value="1"/>
</dbReference>
<organism evidence="2 3">
    <name type="scientific">Alcanivorax quisquiliarum</name>
    <dbReference type="NCBI Taxonomy" id="2933565"/>
    <lineage>
        <taxon>Bacteria</taxon>
        <taxon>Pseudomonadati</taxon>
        <taxon>Pseudomonadota</taxon>
        <taxon>Gammaproteobacteria</taxon>
        <taxon>Oceanospirillales</taxon>
        <taxon>Alcanivoracaceae</taxon>
        <taxon>Alcanivorax</taxon>
    </lineage>
</organism>
<dbReference type="InterPro" id="IPR048015">
    <property type="entry name" value="NTP-PPase_MazG-like_N"/>
</dbReference>
<dbReference type="InterPro" id="IPR004518">
    <property type="entry name" value="MazG-like_dom"/>
</dbReference>
<dbReference type="PANTHER" id="PTHR30522:SF0">
    <property type="entry name" value="NUCLEOSIDE TRIPHOSPHATE PYROPHOSPHOHYDROLASE"/>
    <property type="match status" value="1"/>
</dbReference>
<evidence type="ECO:0000313" key="2">
    <source>
        <dbReference type="EMBL" id="MCK0537691.1"/>
    </source>
</evidence>
<feature type="domain" description="NTP pyrophosphohydrolase MazG-like" evidence="1">
    <location>
        <begin position="29"/>
        <end position="102"/>
    </location>
</feature>
<reference evidence="2" key="1">
    <citation type="submission" date="2022-04" db="EMBL/GenBank/DDBJ databases">
        <title>Alcanivorax sp. CY1518 draft genome sequence.</title>
        <authorList>
            <person name="Zhao G."/>
            <person name="An M."/>
        </authorList>
    </citation>
    <scope>NUCLEOTIDE SEQUENCE</scope>
    <source>
        <strain evidence="2">CY1518</strain>
    </source>
</reference>
<evidence type="ECO:0000259" key="1">
    <source>
        <dbReference type="Pfam" id="PF03819"/>
    </source>
</evidence>
<keyword evidence="2" id="KW-0378">Hydrolase</keyword>
<dbReference type="SUPFAM" id="SSF101386">
    <property type="entry name" value="all-alpha NTP pyrophosphatases"/>
    <property type="match status" value="2"/>
</dbReference>
<sequence length="268" mass="29580">MSRHVIEEMLAIMAQLRDPEHGCPWDREQNFASIAPFTIEEAFEVAEAIAAGDMDGLRDELGDLLLQVIFHARMAEEQGLFDFSDVTRGLIDKMVRRHPHVFDDRQGASVAEIKTTWEAIKAAERAVTGVVHTSALDGVPQGLPALQRAAKLQKKAARVGFDWPEVAPVLAQVRAELAELEQAMQSGDAEAVADELGDVLFSAVNLSRHLRADADMALRGASHKFEQRFRLMEQQAADAGHTLDNLSSDELEALWRAAKQRLAAPDRV</sequence>
<dbReference type="Gene3D" id="1.10.287.1080">
    <property type="entry name" value="MazG-like"/>
    <property type="match status" value="2"/>
</dbReference>
<dbReference type="EC" id="3.6.1.9" evidence="2"/>
<dbReference type="GO" id="GO:0047429">
    <property type="term" value="F:nucleoside triphosphate diphosphatase activity"/>
    <property type="evidence" value="ECO:0007669"/>
    <property type="project" value="UniProtKB-EC"/>
</dbReference>
<dbReference type="InterPro" id="IPR011551">
    <property type="entry name" value="NTP_PyrPHydrolase_MazG"/>
</dbReference>
<dbReference type="Pfam" id="PF03819">
    <property type="entry name" value="MazG"/>
    <property type="match status" value="2"/>
</dbReference>
<gene>
    <name evidence="2" type="primary">mazG</name>
    <name evidence="2" type="ORF">MU846_08210</name>
</gene>
<dbReference type="NCBIfam" id="TIGR00444">
    <property type="entry name" value="mazG"/>
    <property type="match status" value="1"/>
</dbReference>
<feature type="domain" description="NTP pyrophosphohydrolase MazG-like" evidence="1">
    <location>
        <begin position="171"/>
        <end position="228"/>
    </location>
</feature>
<dbReference type="EMBL" id="JALKII010000004">
    <property type="protein sequence ID" value="MCK0537691.1"/>
    <property type="molecule type" value="Genomic_DNA"/>
</dbReference>
<dbReference type="NCBIfam" id="NF007113">
    <property type="entry name" value="PRK09562.1"/>
    <property type="match status" value="1"/>
</dbReference>
<dbReference type="PANTHER" id="PTHR30522">
    <property type="entry name" value="NUCLEOSIDE TRIPHOSPHATE PYROPHOSPHOHYDROLASE"/>
    <property type="match status" value="1"/>
</dbReference>
<accession>A0ABT0E773</accession>
<name>A0ABT0E773_9GAMM</name>
<dbReference type="RefSeq" id="WP_246951535.1">
    <property type="nucleotide sequence ID" value="NZ_JALKII010000004.1"/>
</dbReference>
<evidence type="ECO:0000313" key="3">
    <source>
        <dbReference type="Proteomes" id="UP001165524"/>
    </source>
</evidence>
<dbReference type="InterPro" id="IPR048011">
    <property type="entry name" value="NTP-PPase_MazG-like_C"/>
</dbReference>